<keyword evidence="9" id="KW-1185">Reference proteome</keyword>
<dbReference type="GO" id="GO:0003677">
    <property type="term" value="F:DNA binding"/>
    <property type="evidence" value="ECO:0007669"/>
    <property type="project" value="UniProtKB-UniRule"/>
</dbReference>
<dbReference type="AlphaFoldDB" id="A0A5E4Z6J9"/>
<evidence type="ECO:0000256" key="3">
    <source>
        <dbReference type="ARBA" id="ARBA00022679"/>
    </source>
</evidence>
<comment type="caution">
    <text evidence="6">Lacks conserved residue(s) required for the propagation of feature annotation.</text>
</comment>
<evidence type="ECO:0000256" key="5">
    <source>
        <dbReference type="ARBA" id="ARBA00023125"/>
    </source>
</evidence>
<feature type="active site" evidence="6">
    <location>
        <position position="155"/>
    </location>
</feature>
<dbReference type="Pfam" id="PF14487">
    <property type="entry name" value="DarT"/>
    <property type="match status" value="1"/>
</dbReference>
<dbReference type="RefSeq" id="WP_150587312.1">
    <property type="nucleotide sequence ID" value="NZ_CABPSE010000038.1"/>
</dbReference>
<evidence type="ECO:0000256" key="2">
    <source>
        <dbReference type="ARBA" id="ARBA00022676"/>
    </source>
</evidence>
<keyword evidence="1 6" id="KW-1277">Toxin-antitoxin system</keyword>
<feature type="binding site" evidence="6">
    <location>
        <begin position="19"/>
        <end position="21"/>
    </location>
    <ligand>
        <name>NAD(+)</name>
        <dbReference type="ChEBI" id="CHEBI:57540"/>
    </ligand>
</feature>
<dbReference type="EMBL" id="CABPSE010000038">
    <property type="protein sequence ID" value="VVE56307.1"/>
    <property type="molecule type" value="Genomic_DNA"/>
</dbReference>
<keyword evidence="2 6" id="KW-0328">Glycosyltransferase</keyword>
<evidence type="ECO:0000256" key="1">
    <source>
        <dbReference type="ARBA" id="ARBA00022649"/>
    </source>
</evidence>
<sequence length="210" mass="23468">MANNLQELVTERGIRCLTHFTKLANLPSIMARGLLTRDIIFSEGDPTVWNDAYRHDGTHAICATIDFPNYKMFWPLRCEAPEGTDWIVIALKPSVLWELPCAFCVENAASGRVTAIPLEQRRGVIAMEAMYGDYPGKQRATLGLPPQYTTHPQAEVLILENVPPAYIMTIAVQDEANRLRAVTLAPTAPISPAPQWFGARRDSAHWKKID</sequence>
<keyword evidence="5 6" id="KW-0238">DNA-binding</keyword>
<comment type="catalytic activity">
    <reaction evidence="6">
        <text>a thymidine in DNA + NAD(+) = an N-(ADP-alpha-D-ribosyl)-thymidine in DNA + nicotinamide + H(+)</text>
        <dbReference type="Rhea" id="RHEA:71651"/>
        <dbReference type="Rhea" id="RHEA-COMP:13556"/>
        <dbReference type="Rhea" id="RHEA-COMP:18051"/>
        <dbReference type="ChEBI" id="CHEBI:15378"/>
        <dbReference type="ChEBI" id="CHEBI:17154"/>
        <dbReference type="ChEBI" id="CHEBI:57540"/>
        <dbReference type="ChEBI" id="CHEBI:137386"/>
        <dbReference type="ChEBI" id="CHEBI:191199"/>
    </reaction>
</comment>
<dbReference type="GO" id="GO:0016757">
    <property type="term" value="F:glycosyltransferase activity"/>
    <property type="evidence" value="ECO:0007669"/>
    <property type="project" value="UniProtKB-UniRule"/>
</dbReference>
<dbReference type="GO" id="GO:0016779">
    <property type="term" value="F:nucleotidyltransferase activity"/>
    <property type="evidence" value="ECO:0007669"/>
    <property type="project" value="UniProtKB-UniRule"/>
</dbReference>
<proteinExistence type="inferred from homology"/>
<evidence type="ECO:0000259" key="7">
    <source>
        <dbReference type="PROSITE" id="PS52018"/>
    </source>
</evidence>
<feature type="binding site" evidence="6">
    <location>
        <position position="54"/>
    </location>
    <ligand>
        <name>NAD(+)</name>
        <dbReference type="ChEBI" id="CHEBI:57540"/>
    </ligand>
</feature>
<feature type="active site" description="Proton acceptor" evidence="6">
    <location>
        <position position="54"/>
    </location>
</feature>
<gene>
    <name evidence="8" type="ORF">PCO31111_05112</name>
</gene>
<evidence type="ECO:0000256" key="4">
    <source>
        <dbReference type="ARBA" id="ARBA00022695"/>
    </source>
</evidence>
<reference evidence="8 9" key="1">
    <citation type="submission" date="2019-08" db="EMBL/GenBank/DDBJ databases">
        <authorList>
            <person name="Peeters C."/>
        </authorList>
    </citation>
    <scope>NUCLEOTIDE SEQUENCE [LARGE SCALE GENOMIC DNA]</scope>
    <source>
        <strain evidence="8 9">LMG 31111</strain>
    </source>
</reference>
<evidence type="ECO:0000256" key="6">
    <source>
        <dbReference type="PROSITE-ProRule" id="PRU01362"/>
    </source>
</evidence>
<evidence type="ECO:0000313" key="9">
    <source>
        <dbReference type="Proteomes" id="UP000383971"/>
    </source>
</evidence>
<name>A0A5E4Z6J9_9BURK</name>
<keyword evidence="3 6" id="KW-0808">Transferase</keyword>
<protein>
    <recommendedName>
        <fullName evidence="7">DarT domain-containing protein</fullName>
    </recommendedName>
</protein>
<dbReference type="InterPro" id="IPR029494">
    <property type="entry name" value="DarT"/>
</dbReference>
<accession>A0A5E4Z6J9</accession>
<dbReference type="PROSITE" id="PS52018">
    <property type="entry name" value="DART"/>
    <property type="match status" value="1"/>
</dbReference>
<feature type="domain" description="DarT" evidence="7">
    <location>
        <begin position="15"/>
        <end position="204"/>
    </location>
</feature>
<evidence type="ECO:0000313" key="8">
    <source>
        <dbReference type="EMBL" id="VVE56307.1"/>
    </source>
</evidence>
<organism evidence="8 9">
    <name type="scientific">Pandoraea communis</name>
    <dbReference type="NCBI Taxonomy" id="2508297"/>
    <lineage>
        <taxon>Bacteria</taxon>
        <taxon>Pseudomonadati</taxon>
        <taxon>Pseudomonadota</taxon>
        <taxon>Betaproteobacteria</taxon>
        <taxon>Burkholderiales</taxon>
        <taxon>Burkholderiaceae</taxon>
        <taxon>Pandoraea</taxon>
    </lineage>
</organism>
<dbReference type="Proteomes" id="UP000383971">
    <property type="component" value="Unassembled WGS sequence"/>
</dbReference>
<keyword evidence="4 6" id="KW-0548">Nucleotidyltransferase</keyword>
<comment type="similarity">
    <text evidence="6">Belongs to the DarT ADP-ribosyltransferase family.</text>
</comment>